<dbReference type="EMBL" id="GL876999">
    <property type="protein sequence ID" value="KLU92839.1"/>
    <property type="molecule type" value="Genomic_DNA"/>
</dbReference>
<dbReference type="InterPro" id="IPR001279">
    <property type="entry name" value="Metallo-B-lactamas"/>
</dbReference>
<protein>
    <recommendedName>
        <fullName evidence="2">Metallo-beta-lactamase domain-containing protein</fullName>
    </recommendedName>
</protein>
<dbReference type="Proteomes" id="UP000011715">
    <property type="component" value="Unassembled WGS sequence"/>
</dbReference>
<dbReference type="Pfam" id="PF00753">
    <property type="entry name" value="Lactamase_B"/>
    <property type="match status" value="1"/>
</dbReference>
<accession>A0A0C4EG78</accession>
<dbReference type="VEuPathDB" id="FungiDB:MAPG_11801"/>
<name>A0A0C4EG78_MAGP6</name>
<evidence type="ECO:0000259" key="2">
    <source>
        <dbReference type="SMART" id="SM00849"/>
    </source>
</evidence>
<feature type="domain" description="Metallo-beta-lactamase" evidence="2">
    <location>
        <begin position="98"/>
        <end position="292"/>
    </location>
</feature>
<dbReference type="OrthoDB" id="449487at2759"/>
<organism evidence="4 5">
    <name type="scientific">Magnaporthiopsis poae (strain ATCC 64411 / 73-15)</name>
    <name type="common">Kentucky bluegrass fungus</name>
    <name type="synonym">Magnaporthe poae</name>
    <dbReference type="NCBI Taxonomy" id="644358"/>
    <lineage>
        <taxon>Eukaryota</taxon>
        <taxon>Fungi</taxon>
        <taxon>Dikarya</taxon>
        <taxon>Ascomycota</taxon>
        <taxon>Pezizomycotina</taxon>
        <taxon>Sordariomycetes</taxon>
        <taxon>Sordariomycetidae</taxon>
        <taxon>Magnaporthales</taxon>
        <taxon>Magnaporthaceae</taxon>
        <taxon>Magnaporthiopsis</taxon>
    </lineage>
</organism>
<dbReference type="FunFam" id="3.60.15.10:FF:000033">
    <property type="entry name" value="MBL fold metallo-hydrolase"/>
    <property type="match status" value="1"/>
</dbReference>
<evidence type="ECO:0000313" key="4">
    <source>
        <dbReference type="EnsemblFungi" id="MAPG_11801T0"/>
    </source>
</evidence>
<dbReference type="STRING" id="644358.A0A0C4EG78"/>
<dbReference type="Gene3D" id="3.60.15.10">
    <property type="entry name" value="Ribonuclease Z/Hydroxyacylglutathione hydrolase-like"/>
    <property type="match status" value="1"/>
</dbReference>
<dbReference type="GO" id="GO:0046872">
    <property type="term" value="F:metal ion binding"/>
    <property type="evidence" value="ECO:0007669"/>
    <property type="project" value="UniProtKB-KW"/>
</dbReference>
<dbReference type="GO" id="GO:0070813">
    <property type="term" value="P:hydrogen sulfide metabolic process"/>
    <property type="evidence" value="ECO:0007669"/>
    <property type="project" value="TreeGrafter"/>
</dbReference>
<proteinExistence type="predicted"/>
<reference evidence="3" key="3">
    <citation type="submission" date="2011-03" db="EMBL/GenBank/DDBJ databases">
        <title>Annotation of Magnaporthe poae ATCC 64411.</title>
        <authorList>
            <person name="Ma L.-J."/>
            <person name="Dead R."/>
            <person name="Young S.K."/>
            <person name="Zeng Q."/>
            <person name="Gargeya S."/>
            <person name="Fitzgerald M."/>
            <person name="Haas B."/>
            <person name="Abouelleil A."/>
            <person name="Alvarado L."/>
            <person name="Arachchi H.M."/>
            <person name="Berlin A."/>
            <person name="Brown A."/>
            <person name="Chapman S.B."/>
            <person name="Chen Z."/>
            <person name="Dunbar C."/>
            <person name="Freedman E."/>
            <person name="Gearin G."/>
            <person name="Gellesch M."/>
            <person name="Goldberg J."/>
            <person name="Griggs A."/>
            <person name="Gujja S."/>
            <person name="Heiman D."/>
            <person name="Howarth C."/>
            <person name="Larson L."/>
            <person name="Lui A."/>
            <person name="MacDonald P.J.P."/>
            <person name="Mehta T."/>
            <person name="Montmayeur A."/>
            <person name="Murphy C."/>
            <person name="Neiman D."/>
            <person name="Pearson M."/>
            <person name="Priest M."/>
            <person name="Roberts A."/>
            <person name="Saif S."/>
            <person name="Shea T."/>
            <person name="Shenoy N."/>
            <person name="Sisk P."/>
            <person name="Stolte C."/>
            <person name="Sykes S."/>
            <person name="Yandava C."/>
            <person name="Wortman J."/>
            <person name="Nusbaum C."/>
            <person name="Birren B."/>
        </authorList>
    </citation>
    <scope>NUCLEOTIDE SEQUENCE</scope>
    <source>
        <strain evidence="3">ATCC 64411</strain>
    </source>
</reference>
<dbReference type="AlphaFoldDB" id="A0A0C4EG78"/>
<dbReference type="EnsemblFungi" id="MAPG_11801T0">
    <property type="protein sequence ID" value="MAPG_11801T0"/>
    <property type="gene ID" value="MAPG_11801"/>
</dbReference>
<dbReference type="GO" id="GO:0050313">
    <property type="term" value="F:sulfur dioxygenase activity"/>
    <property type="evidence" value="ECO:0007669"/>
    <property type="project" value="InterPro"/>
</dbReference>
<gene>
    <name evidence="3" type="ORF">MAPG_11801</name>
</gene>
<reference evidence="3" key="1">
    <citation type="submission" date="2010-05" db="EMBL/GenBank/DDBJ databases">
        <title>The Genome Sequence of Magnaporthe poae strain ATCC 64411.</title>
        <authorList>
            <consortium name="The Broad Institute Genome Sequencing Platform"/>
            <consortium name="Broad Institute Genome Sequencing Center for Infectious Disease"/>
            <person name="Ma L.-J."/>
            <person name="Dead R."/>
            <person name="Young S."/>
            <person name="Zeng Q."/>
            <person name="Koehrsen M."/>
            <person name="Alvarado L."/>
            <person name="Berlin A."/>
            <person name="Chapman S.B."/>
            <person name="Chen Z."/>
            <person name="Freedman E."/>
            <person name="Gellesch M."/>
            <person name="Goldberg J."/>
            <person name="Griggs A."/>
            <person name="Gujja S."/>
            <person name="Heilman E.R."/>
            <person name="Heiman D."/>
            <person name="Hepburn T."/>
            <person name="Howarth C."/>
            <person name="Jen D."/>
            <person name="Larson L."/>
            <person name="Mehta T."/>
            <person name="Neiman D."/>
            <person name="Pearson M."/>
            <person name="Roberts A."/>
            <person name="Saif S."/>
            <person name="Shea T."/>
            <person name="Shenoy N."/>
            <person name="Sisk P."/>
            <person name="Stolte C."/>
            <person name="Sykes S."/>
            <person name="Walk T."/>
            <person name="White J."/>
            <person name="Yandava C."/>
            <person name="Haas B."/>
            <person name="Nusbaum C."/>
            <person name="Birren B."/>
        </authorList>
    </citation>
    <scope>NUCLEOTIDE SEQUENCE</scope>
    <source>
        <strain evidence="3">ATCC 64411</strain>
    </source>
</reference>
<reference evidence="5" key="2">
    <citation type="submission" date="2010-05" db="EMBL/GenBank/DDBJ databases">
        <title>The genome sequence of Magnaporthe poae strain ATCC 64411.</title>
        <authorList>
            <person name="Ma L.-J."/>
            <person name="Dead R."/>
            <person name="Young S."/>
            <person name="Zeng Q."/>
            <person name="Koehrsen M."/>
            <person name="Alvarado L."/>
            <person name="Berlin A."/>
            <person name="Chapman S.B."/>
            <person name="Chen Z."/>
            <person name="Freedman E."/>
            <person name="Gellesch M."/>
            <person name="Goldberg J."/>
            <person name="Griggs A."/>
            <person name="Gujja S."/>
            <person name="Heilman E.R."/>
            <person name="Heiman D."/>
            <person name="Hepburn T."/>
            <person name="Howarth C."/>
            <person name="Jen D."/>
            <person name="Larson L."/>
            <person name="Mehta T."/>
            <person name="Neiman D."/>
            <person name="Pearson M."/>
            <person name="Roberts A."/>
            <person name="Saif S."/>
            <person name="Shea T."/>
            <person name="Shenoy N."/>
            <person name="Sisk P."/>
            <person name="Stolte C."/>
            <person name="Sykes S."/>
            <person name="Walk T."/>
            <person name="White J."/>
            <person name="Yandava C."/>
            <person name="Haas B."/>
            <person name="Nusbaum C."/>
            <person name="Birren B."/>
        </authorList>
    </citation>
    <scope>NUCLEOTIDE SEQUENCE [LARGE SCALE GENOMIC DNA]</scope>
    <source>
        <strain evidence="5">ATCC 64411 / 73-15</strain>
    </source>
</reference>
<dbReference type="InterPro" id="IPR036866">
    <property type="entry name" value="RibonucZ/Hydroxyglut_hydro"/>
</dbReference>
<dbReference type="InterPro" id="IPR044528">
    <property type="entry name" value="POD-like_MBL-fold"/>
</dbReference>
<dbReference type="EMBL" id="ADBL01002923">
    <property type="status" value="NOT_ANNOTATED_CDS"/>
    <property type="molecule type" value="Genomic_DNA"/>
</dbReference>
<reference evidence="4" key="4">
    <citation type="journal article" date="2015" name="G3 (Bethesda)">
        <title>Genome sequences of three phytopathogenic species of the Magnaporthaceae family of fungi.</title>
        <authorList>
            <person name="Okagaki L.H."/>
            <person name="Nunes C.C."/>
            <person name="Sailsbery J."/>
            <person name="Clay B."/>
            <person name="Brown D."/>
            <person name="John T."/>
            <person name="Oh Y."/>
            <person name="Young N."/>
            <person name="Fitzgerald M."/>
            <person name="Haas B.J."/>
            <person name="Zeng Q."/>
            <person name="Young S."/>
            <person name="Adiconis X."/>
            <person name="Fan L."/>
            <person name="Levin J.Z."/>
            <person name="Mitchell T.K."/>
            <person name="Okubara P.A."/>
            <person name="Farman M.L."/>
            <person name="Kohn L.M."/>
            <person name="Birren B."/>
            <person name="Ma L.-J."/>
            <person name="Dean R.A."/>
        </authorList>
    </citation>
    <scope>NUCLEOTIDE SEQUENCE</scope>
    <source>
        <strain evidence="4">ATCC 64411 / 73-15</strain>
    </source>
</reference>
<keyword evidence="1" id="KW-0479">Metal-binding</keyword>
<dbReference type="SMART" id="SM00849">
    <property type="entry name" value="Lactamase_B"/>
    <property type="match status" value="1"/>
</dbReference>
<dbReference type="SUPFAM" id="SSF56281">
    <property type="entry name" value="Metallo-hydrolase/oxidoreductase"/>
    <property type="match status" value="1"/>
</dbReference>
<dbReference type="InterPro" id="IPR051682">
    <property type="entry name" value="Mito_Persulfide_Diox"/>
</dbReference>
<dbReference type="GO" id="GO:0006749">
    <property type="term" value="P:glutathione metabolic process"/>
    <property type="evidence" value="ECO:0007669"/>
    <property type="project" value="InterPro"/>
</dbReference>
<evidence type="ECO:0000256" key="1">
    <source>
        <dbReference type="ARBA" id="ARBA00022723"/>
    </source>
</evidence>
<dbReference type="PANTHER" id="PTHR43084">
    <property type="entry name" value="PERSULFIDE DIOXYGENASE ETHE1"/>
    <property type="match status" value="1"/>
</dbReference>
<reference evidence="4" key="5">
    <citation type="submission" date="2015-06" db="UniProtKB">
        <authorList>
            <consortium name="EnsemblFungi"/>
        </authorList>
    </citation>
    <scope>IDENTIFICATION</scope>
    <source>
        <strain evidence="4">ATCC 64411</strain>
    </source>
</reference>
<sequence length="391" mass="43223">MVPENMNPRHTMLAIRPCALGAFRPLVLVRRPVNMIKGGALAITAPNGFGSTKASIVSRTFHSSSILKSQTSIITRHNSTMATVNEPIVHSVFEPQTSTWQYIVADPATKAAVIIDPVLDYDPARNAISTKTADGLLAMAKEHSYAIEWLLETHAHADHLTAAAYLQHRLEAAGNKKPGICIGKRIVGVQERFAKRYGIDGAEYTAAFDRLLEDDEILQLGQLQVKAMHLPGHTPDHLGYLVGSNVFCGDSLFNTDVGTARCDFPSGNVHQLYDSIHKLFSLPDTYRIYTGHDYVPSDTSRGPQACTTVAEQRSQNKHLRQDTPEDQFADWRAKRDAGLGEPRLLHQALQFNIRGGRLPWKTEGGDRFMKVPLKVEVVGWVAADEERDGKL</sequence>
<dbReference type="CDD" id="cd07724">
    <property type="entry name" value="POD-like_MBL-fold"/>
    <property type="match status" value="1"/>
</dbReference>
<evidence type="ECO:0000313" key="3">
    <source>
        <dbReference type="EMBL" id="KLU92839.1"/>
    </source>
</evidence>
<dbReference type="eggNOG" id="KOG0814">
    <property type="taxonomic scope" value="Eukaryota"/>
</dbReference>
<evidence type="ECO:0000313" key="5">
    <source>
        <dbReference type="Proteomes" id="UP000011715"/>
    </source>
</evidence>
<keyword evidence="5" id="KW-1185">Reference proteome</keyword>
<dbReference type="PANTHER" id="PTHR43084:SF1">
    <property type="entry name" value="PERSULFIDE DIOXYGENASE ETHE1, MITOCHONDRIAL"/>
    <property type="match status" value="1"/>
</dbReference>
<dbReference type="OMA" id="VMDIDYA"/>